<dbReference type="GO" id="GO:0051301">
    <property type="term" value="P:cell division"/>
    <property type="evidence" value="ECO:0007669"/>
    <property type="project" value="TreeGrafter"/>
</dbReference>
<dbReference type="SMR" id="A0A2P4QZL3"/>
<dbReference type="EMBL" id="AUPC02000002">
    <property type="protein sequence ID" value="POG83103.1"/>
    <property type="molecule type" value="Genomic_DNA"/>
</dbReference>
<evidence type="ECO:0000256" key="2">
    <source>
        <dbReference type="ARBA" id="ARBA00022803"/>
    </source>
</evidence>
<dbReference type="PANTHER" id="PTHR12558">
    <property type="entry name" value="CELL DIVISION CYCLE 16,23,27"/>
    <property type="match status" value="1"/>
</dbReference>
<feature type="repeat" description="TPR" evidence="4">
    <location>
        <begin position="57"/>
        <end position="90"/>
    </location>
</feature>
<name>A0A2P4QZL3_RHIID</name>
<dbReference type="InterPro" id="IPR011990">
    <property type="entry name" value="TPR-like_helical_dom_sf"/>
</dbReference>
<comment type="similarity">
    <text evidence="3">Belongs to the APC3/CDC27 family.</text>
</comment>
<evidence type="ECO:0000256" key="3">
    <source>
        <dbReference type="ARBA" id="ARBA00038210"/>
    </source>
</evidence>
<dbReference type="Pfam" id="PF12895">
    <property type="entry name" value="ANAPC3"/>
    <property type="match status" value="1"/>
</dbReference>
<proteinExistence type="inferred from homology"/>
<reference evidence="5 6" key="1">
    <citation type="journal article" date="2013" name="Proc. Natl. Acad. Sci. U.S.A.">
        <title>Genome of an arbuscular mycorrhizal fungus provides insight into the oldest plant symbiosis.</title>
        <authorList>
            <person name="Tisserant E."/>
            <person name="Malbreil M."/>
            <person name="Kuo A."/>
            <person name="Kohler A."/>
            <person name="Symeonidi A."/>
            <person name="Balestrini R."/>
            <person name="Charron P."/>
            <person name="Duensing N."/>
            <person name="Frei Dit Frey N."/>
            <person name="Gianinazzi-Pearson V."/>
            <person name="Gilbert L.B."/>
            <person name="Handa Y."/>
            <person name="Herr J.R."/>
            <person name="Hijri M."/>
            <person name="Koul R."/>
            <person name="Kawaguchi M."/>
            <person name="Krajinski F."/>
            <person name="Lammers P.J."/>
            <person name="Masclaux F.G."/>
            <person name="Murat C."/>
            <person name="Morin E."/>
            <person name="Ndikumana S."/>
            <person name="Pagni M."/>
            <person name="Petitpierre D."/>
            <person name="Requena N."/>
            <person name="Rosikiewicz P."/>
            <person name="Riley R."/>
            <person name="Saito K."/>
            <person name="San Clemente H."/>
            <person name="Shapiro H."/>
            <person name="van Tuinen D."/>
            <person name="Becard G."/>
            <person name="Bonfante P."/>
            <person name="Paszkowski U."/>
            <person name="Shachar-Hill Y.Y."/>
            <person name="Tuskan G.A."/>
            <person name="Young P.W."/>
            <person name="Sanders I.R."/>
            <person name="Henrissat B."/>
            <person name="Rensing S.A."/>
            <person name="Grigoriev I.V."/>
            <person name="Corradi N."/>
            <person name="Roux C."/>
            <person name="Martin F."/>
        </authorList>
    </citation>
    <scope>NUCLEOTIDE SEQUENCE [LARGE SCALE GENOMIC DNA]</scope>
    <source>
        <strain evidence="5 6">DAOM 197198</strain>
    </source>
</reference>
<dbReference type="Proteomes" id="UP000018888">
    <property type="component" value="Unassembled WGS sequence"/>
</dbReference>
<comment type="caution">
    <text evidence="5">The sequence shown here is derived from an EMBL/GenBank/DDBJ whole genome shotgun (WGS) entry which is preliminary data.</text>
</comment>
<sequence>MNSIIKLNSKISSPILSRITKKQHPTYQNIIKEINEKNYEKAESLCKEFINFFPKSYSLRCILAYIYRCLNDYEQAYLFLKEAIDLNPKRPVAYFICGEMFFRQNKYDEAIDNLNMSINQKAKINNLYILLGNSYLLRDNLNLNTLNLLDKLLNLNKEDSLVLCYYGEILYNMTQYRKAISYFTKAYTIDPENIHNLNRRAITYYIIKEYDKVLSDLDKIIQLDPLNSSAYYLKSLTYYTKNDINNAKISFKKCAELLNPDNILAKIQSFHLEYLLNKNSSKDLNNILTKITKINQILNNRNIYESNLLHFVKCKIYIELKKYSETKLALNNIQNLAFISYFIQDHPDFRSYLYEVYVIYQKNFTYIGIVNKNDNELINVDEVGKYMYMYKEHGVYFVSNLTNLNGDLRQFKESDISSLSGKVISSKNENLCLDLPLINSKYNTYYICKMNVKKILSKDCFIKFIDRNYQEDYMLKHEDVSKLEGLGWIEYRISIRTSKLSIEINSIEMQIEYIRHDYYVNTITYIPDMSFMSYLLPDYHKFFSNVPETFKDKYFSRKEMENLLDLKYILNNL</sequence>
<accession>A0A2P4QZL3</accession>
<keyword evidence="6" id="KW-1185">Reference proteome</keyword>
<dbReference type="VEuPathDB" id="FungiDB:RhiirFUN_026546"/>
<keyword evidence="2 4" id="KW-0802">TPR repeat</keyword>
<dbReference type="SMART" id="SM00028">
    <property type="entry name" value="TPR"/>
    <property type="match status" value="5"/>
</dbReference>
<dbReference type="PANTHER" id="PTHR12558:SF13">
    <property type="entry name" value="CELL DIVISION CYCLE PROTEIN 27 HOMOLOG"/>
    <property type="match status" value="1"/>
</dbReference>
<dbReference type="Pfam" id="PF07719">
    <property type="entry name" value="TPR_2"/>
    <property type="match status" value="1"/>
</dbReference>
<dbReference type="PROSITE" id="PS50005">
    <property type="entry name" value="TPR"/>
    <property type="match status" value="2"/>
</dbReference>
<organism evidence="5 6">
    <name type="scientific">Rhizophagus irregularis (strain DAOM 181602 / DAOM 197198 / MUCL 43194)</name>
    <name type="common">Arbuscular mycorrhizal fungus</name>
    <name type="synonym">Glomus intraradices</name>
    <dbReference type="NCBI Taxonomy" id="747089"/>
    <lineage>
        <taxon>Eukaryota</taxon>
        <taxon>Fungi</taxon>
        <taxon>Fungi incertae sedis</taxon>
        <taxon>Mucoromycota</taxon>
        <taxon>Glomeromycotina</taxon>
        <taxon>Glomeromycetes</taxon>
        <taxon>Glomerales</taxon>
        <taxon>Glomeraceae</taxon>
        <taxon>Rhizophagus</taxon>
    </lineage>
</organism>
<dbReference type="Gene3D" id="1.25.40.10">
    <property type="entry name" value="Tetratricopeptide repeat domain"/>
    <property type="match status" value="2"/>
</dbReference>
<protein>
    <submittedName>
        <fullName evidence="5">Uncharacterized protein</fullName>
    </submittedName>
</protein>
<evidence type="ECO:0000313" key="5">
    <source>
        <dbReference type="EMBL" id="POG83103.1"/>
    </source>
</evidence>
<gene>
    <name evidence="5" type="ORF">GLOIN_2v1761571</name>
</gene>
<evidence type="ECO:0000256" key="1">
    <source>
        <dbReference type="ARBA" id="ARBA00022737"/>
    </source>
</evidence>
<dbReference type="InterPro" id="IPR013105">
    <property type="entry name" value="TPR_2"/>
</dbReference>
<dbReference type="GO" id="GO:0005680">
    <property type="term" value="C:anaphase-promoting complex"/>
    <property type="evidence" value="ECO:0007669"/>
    <property type="project" value="UniProtKB-ARBA"/>
</dbReference>
<dbReference type="Pfam" id="PF13181">
    <property type="entry name" value="TPR_8"/>
    <property type="match status" value="1"/>
</dbReference>
<dbReference type="SUPFAM" id="SSF81901">
    <property type="entry name" value="HCP-like"/>
    <property type="match status" value="1"/>
</dbReference>
<evidence type="ECO:0000313" key="6">
    <source>
        <dbReference type="Proteomes" id="UP000018888"/>
    </source>
</evidence>
<dbReference type="AlphaFoldDB" id="A0A2P4QZL3"/>
<dbReference type="InterPro" id="IPR019734">
    <property type="entry name" value="TPR_rpt"/>
</dbReference>
<keyword evidence="1" id="KW-0677">Repeat</keyword>
<reference evidence="5 6" key="2">
    <citation type="journal article" date="2018" name="New Phytol.">
        <title>High intraspecific genome diversity in the model arbuscular mycorrhizal symbiont Rhizophagus irregularis.</title>
        <authorList>
            <person name="Chen E.C.H."/>
            <person name="Morin E."/>
            <person name="Beaudet D."/>
            <person name="Noel J."/>
            <person name="Yildirir G."/>
            <person name="Ndikumana S."/>
            <person name="Charron P."/>
            <person name="St-Onge C."/>
            <person name="Giorgi J."/>
            <person name="Kruger M."/>
            <person name="Marton T."/>
            <person name="Ropars J."/>
            <person name="Grigoriev I.V."/>
            <person name="Hainaut M."/>
            <person name="Henrissat B."/>
            <person name="Roux C."/>
            <person name="Martin F."/>
            <person name="Corradi N."/>
        </authorList>
    </citation>
    <scope>NUCLEOTIDE SEQUENCE [LARGE SCALE GENOMIC DNA]</scope>
    <source>
        <strain evidence="5 6">DAOM 197198</strain>
    </source>
</reference>
<feature type="repeat" description="TPR" evidence="4">
    <location>
        <begin position="160"/>
        <end position="193"/>
    </location>
</feature>
<evidence type="ECO:0000256" key="4">
    <source>
        <dbReference type="PROSITE-ProRule" id="PRU00339"/>
    </source>
</evidence>